<reference evidence="1" key="1">
    <citation type="submission" date="2019-02" db="EMBL/GenBank/DDBJ databases">
        <title>Halonotius sp. a new haloarchaeum isolated from saline soil.</title>
        <authorList>
            <person name="Duran-Viseras A."/>
            <person name="Sanchez-Porro C."/>
            <person name="Ventosa A."/>
        </authorList>
    </citation>
    <scope>NUCLEOTIDE SEQUENCE</scope>
    <source>
        <strain evidence="1">F15B</strain>
    </source>
</reference>
<dbReference type="AlphaFoldDB" id="A0A8J8PCC3"/>
<keyword evidence="2" id="KW-1185">Reference proteome</keyword>
<dbReference type="OrthoDB" id="351388at2157"/>
<organism evidence="1 2">
    <name type="scientific">Halonotius terrestris</name>
    <dbReference type="NCBI Taxonomy" id="2487750"/>
    <lineage>
        <taxon>Archaea</taxon>
        <taxon>Methanobacteriati</taxon>
        <taxon>Methanobacteriota</taxon>
        <taxon>Stenosarchaea group</taxon>
        <taxon>Halobacteria</taxon>
        <taxon>Halobacteriales</taxon>
        <taxon>Haloferacaceae</taxon>
        <taxon>Halonotius</taxon>
    </lineage>
</organism>
<accession>A0A8J8PCC3</accession>
<sequence>MVPKSSDKWDDSGKLSRRAALLLIAGGGLLGVTAAGAYDQVSARRLFGIGVDDNNALVGIVDQGPVKRNVRNPMVELTNNAPESVSYTVALSNCSEGALHDNEGEEGCSVTVTLGSGNSGIVDITAKTTGTIGYTVTANGDRFTVETTGSVEAEVGNVTGAVVIQKPVIDPDFTAALPQGNRGNVFEIRNVDIRDNDDDDDLVEVAYEVREGGSNGTLVGEKTVTLEPTAQYSPKGNPAEVVEPNAGYTVQSGQRYTLTVRGTDADGNFATSTVEDTA</sequence>
<name>A0A8J8PCC3_9EURY</name>
<gene>
    <name evidence="1" type="ORF">EGH24_03810</name>
</gene>
<evidence type="ECO:0000313" key="1">
    <source>
        <dbReference type="EMBL" id="TQQ82587.1"/>
    </source>
</evidence>
<comment type="caution">
    <text evidence="1">The sequence shown here is derived from an EMBL/GenBank/DDBJ whole genome shotgun (WGS) entry which is preliminary data.</text>
</comment>
<dbReference type="RefSeq" id="WP_142978852.1">
    <property type="nucleotide sequence ID" value="NZ_RKLU01000002.1"/>
</dbReference>
<evidence type="ECO:0000313" key="2">
    <source>
        <dbReference type="Proteomes" id="UP000705823"/>
    </source>
</evidence>
<dbReference type="Proteomes" id="UP000705823">
    <property type="component" value="Unassembled WGS sequence"/>
</dbReference>
<dbReference type="EMBL" id="RKLU01000002">
    <property type="protein sequence ID" value="TQQ82587.1"/>
    <property type="molecule type" value="Genomic_DNA"/>
</dbReference>
<proteinExistence type="predicted"/>
<protein>
    <submittedName>
        <fullName evidence="1">Uncharacterized protein</fullName>
    </submittedName>
</protein>